<name>A0A0P8C496_9EURY</name>
<dbReference type="Proteomes" id="UP000218615">
    <property type="component" value="Unassembled WGS sequence"/>
</dbReference>
<reference evidence="2 4" key="1">
    <citation type="submission" date="2015-09" db="EMBL/GenBank/DDBJ databases">
        <title>A metagenomics-based metabolic model of nitrate-dependent anaerobic oxidation of methane by Methanoperedens-like archaea.</title>
        <authorList>
            <person name="Arshad A."/>
            <person name="Speth D.R."/>
            <person name="De Graaf R.M."/>
            <person name="Op Den Camp H.J."/>
            <person name="Jetten M.S."/>
            <person name="Welte C.U."/>
        </authorList>
    </citation>
    <scope>NUCLEOTIDE SEQUENCE [LARGE SCALE GENOMIC DNA]</scope>
</reference>
<proteinExistence type="predicted"/>
<accession>A0A284VNK2</accession>
<organism evidence="2 4">
    <name type="scientific">Candidatus Methanoperedens nitratireducens</name>
    <dbReference type="NCBI Taxonomy" id="1392998"/>
    <lineage>
        <taxon>Archaea</taxon>
        <taxon>Methanobacteriati</taxon>
        <taxon>Methanobacteriota</taxon>
        <taxon>Stenosarchaea group</taxon>
        <taxon>Methanomicrobia</taxon>
        <taxon>Methanosarcinales</taxon>
        <taxon>ANME-2 cluster</taxon>
        <taxon>Candidatus Methanoperedentaceae</taxon>
        <taxon>Candidatus Methanoperedens</taxon>
    </lineage>
</organism>
<evidence type="ECO:0000313" key="3">
    <source>
        <dbReference type="EMBL" id="SNQ60844.1"/>
    </source>
</evidence>
<dbReference type="EMBL" id="FZMP01000118">
    <property type="protein sequence ID" value="SNQ60844.1"/>
    <property type="molecule type" value="Genomic_DNA"/>
</dbReference>
<feature type="region of interest" description="Disordered" evidence="1">
    <location>
        <begin position="1"/>
        <end position="32"/>
    </location>
</feature>
<gene>
    <name evidence="3" type="ORF">MNV_2040003</name>
    <name evidence="2" type="ORF">MPEBLZ_04017</name>
</gene>
<evidence type="ECO:0000256" key="1">
    <source>
        <dbReference type="SAM" id="MobiDB-lite"/>
    </source>
</evidence>
<dbReference type="AlphaFoldDB" id="A0A0P8C496"/>
<evidence type="ECO:0000313" key="2">
    <source>
        <dbReference type="EMBL" id="KPQ41430.1"/>
    </source>
</evidence>
<evidence type="ECO:0000313" key="5">
    <source>
        <dbReference type="Proteomes" id="UP000218615"/>
    </source>
</evidence>
<reference evidence="3" key="2">
    <citation type="submission" date="2017-06" db="EMBL/GenBank/DDBJ databases">
        <authorList>
            <person name="Kim H.J."/>
            <person name="Triplett B.A."/>
        </authorList>
    </citation>
    <scope>NUCLEOTIDE SEQUENCE [LARGE SCALE GENOMIC DNA]</scope>
    <source>
        <strain evidence="3">Mnv1</strain>
    </source>
</reference>
<accession>A0A0P8C496</accession>
<dbReference type="Proteomes" id="UP000050360">
    <property type="component" value="Unassembled WGS sequence"/>
</dbReference>
<evidence type="ECO:0000313" key="4">
    <source>
        <dbReference type="Proteomes" id="UP000050360"/>
    </source>
</evidence>
<reference evidence="5" key="3">
    <citation type="submission" date="2017-06" db="EMBL/GenBank/DDBJ databases">
        <authorList>
            <person name="Cremers G."/>
        </authorList>
    </citation>
    <scope>NUCLEOTIDE SEQUENCE [LARGE SCALE GENOMIC DNA]</scope>
</reference>
<dbReference type="EMBL" id="LKCM01000361">
    <property type="protein sequence ID" value="KPQ41430.1"/>
    <property type="molecule type" value="Genomic_DNA"/>
</dbReference>
<keyword evidence="5" id="KW-1185">Reference proteome</keyword>
<protein>
    <submittedName>
        <fullName evidence="2">Uncharacterized protein</fullName>
    </submittedName>
</protein>
<sequence>MHDVELGKPNMLPKGRNFARSNNGIRGRGESKKRMTIRNKLYRGSRFALIRKDADLLYGVLLCE</sequence>